<dbReference type="PANTHER" id="PTHR33514">
    <property type="entry name" value="PROTEIN ABCI12, CHLOROPLASTIC"/>
    <property type="match status" value="1"/>
</dbReference>
<comment type="caution">
    <text evidence="6">The sequence shown here is derived from an EMBL/GenBank/DDBJ whole genome shotgun (WGS) entry which is preliminary data.</text>
</comment>
<dbReference type="AlphaFoldDB" id="T2PMD7"/>
<evidence type="ECO:0000256" key="4">
    <source>
        <dbReference type="ARBA" id="ARBA00023136"/>
    </source>
</evidence>
<protein>
    <submittedName>
        <fullName evidence="6">Cobalt transport protein</fullName>
    </submittedName>
</protein>
<evidence type="ECO:0000256" key="1">
    <source>
        <dbReference type="ARBA" id="ARBA00004141"/>
    </source>
</evidence>
<evidence type="ECO:0000256" key="5">
    <source>
        <dbReference type="SAM" id="Phobius"/>
    </source>
</evidence>
<feature type="transmembrane region" description="Helical" evidence="5">
    <location>
        <begin position="116"/>
        <end position="135"/>
    </location>
</feature>
<evidence type="ECO:0000313" key="6">
    <source>
        <dbReference type="EMBL" id="EPI53543.1"/>
    </source>
</evidence>
<dbReference type="EMBL" id="ATJN01000002">
    <property type="protein sequence ID" value="EPI53543.1"/>
    <property type="molecule type" value="Genomic_DNA"/>
</dbReference>
<dbReference type="InterPro" id="IPR003339">
    <property type="entry name" value="ABC/ECF_trnsptr_transmembrane"/>
</dbReference>
<reference evidence="6 7" key="1">
    <citation type="submission" date="2013-06" db="EMBL/GenBank/DDBJ databases">
        <authorList>
            <person name="Weinstock G."/>
            <person name="Sodergren E."/>
            <person name="Lobos E.A."/>
            <person name="Fulton L."/>
            <person name="Fulton R."/>
            <person name="Courtney L."/>
            <person name="Fronick C."/>
            <person name="O'Laughlin M."/>
            <person name="Godfrey J."/>
            <person name="Wilson R.M."/>
            <person name="Miner T."/>
            <person name="Farmer C."/>
            <person name="Delehaunty K."/>
            <person name="Cordes M."/>
            <person name="Minx P."/>
            <person name="Tomlinson C."/>
            <person name="Chen J."/>
            <person name="Wollam A."/>
            <person name="Pepin K.H."/>
            <person name="Bhonagiri V."/>
            <person name="Zhang X."/>
            <person name="Warren W."/>
            <person name="Mitreva M."/>
            <person name="Mardis E.R."/>
            <person name="Wilson R.K."/>
        </authorList>
    </citation>
    <scope>NUCLEOTIDE SEQUENCE [LARGE SCALE GENOMIC DNA]</scope>
    <source>
        <strain evidence="6 7">JCP8017A</strain>
    </source>
</reference>
<gene>
    <name evidence="6" type="ORF">HMPREF1577_00125</name>
</gene>
<keyword evidence="3 5" id="KW-1133">Transmembrane helix</keyword>
<sequence>MQFVKQGVIMQTKILTYNEGSTLLHKANPIAKLILAVSVVVSAFIAQQFSILVFIAALILAGMAMAGILKALFPLVRAMLILGVVMFFLQTVIAQGGNYMFLWFSTKGISVALRASLRLFCFALPLVSVLSITKLNDLANAVVQYLHIPYCYAFTITTAVRFVPIFAYEMSQITEAQMARGVEFDTKNPFKKIKLMMPLIVPLLVLSVRKADSCALAAEERGFYLRTRKSSFRKYPFGWRGFVLLVISVLMIALPILASMFAPQII</sequence>
<feature type="transmembrane region" description="Helical" evidence="5">
    <location>
        <begin position="147"/>
        <end position="168"/>
    </location>
</feature>
<proteinExistence type="predicted"/>
<accession>T2PMD7</accession>
<keyword evidence="4 5" id="KW-0472">Membrane</keyword>
<evidence type="ECO:0000313" key="7">
    <source>
        <dbReference type="Proteomes" id="UP000015779"/>
    </source>
</evidence>
<name>T2PMD7_9BIFI</name>
<dbReference type="GO" id="GO:0005886">
    <property type="term" value="C:plasma membrane"/>
    <property type="evidence" value="ECO:0007669"/>
    <property type="project" value="TreeGrafter"/>
</dbReference>
<dbReference type="Proteomes" id="UP000015779">
    <property type="component" value="Unassembled WGS sequence"/>
</dbReference>
<dbReference type="HOGENOM" id="CLU_056469_2_0_11"/>
<comment type="subcellular location">
    <subcellularLocation>
        <location evidence="1">Membrane</location>
        <topology evidence="1">Multi-pass membrane protein</topology>
    </subcellularLocation>
</comment>
<organism evidence="6 7">
    <name type="scientific">Gardnerella pickettii JCP8017A</name>
    <dbReference type="NCBI Taxonomy" id="1261062"/>
    <lineage>
        <taxon>Bacteria</taxon>
        <taxon>Bacillati</taxon>
        <taxon>Actinomycetota</taxon>
        <taxon>Actinomycetes</taxon>
        <taxon>Bifidobacteriales</taxon>
        <taxon>Bifidobacteriaceae</taxon>
        <taxon>Gardnerella</taxon>
        <taxon>Gardnerella pickettii</taxon>
    </lineage>
</organism>
<feature type="transmembrane region" description="Helical" evidence="5">
    <location>
        <begin position="237"/>
        <end position="262"/>
    </location>
</feature>
<keyword evidence="2 5" id="KW-0812">Transmembrane</keyword>
<evidence type="ECO:0000256" key="2">
    <source>
        <dbReference type="ARBA" id="ARBA00022692"/>
    </source>
</evidence>
<feature type="transmembrane region" description="Helical" evidence="5">
    <location>
        <begin position="51"/>
        <end position="73"/>
    </location>
</feature>
<dbReference type="CDD" id="cd16914">
    <property type="entry name" value="EcfT"/>
    <property type="match status" value="1"/>
</dbReference>
<dbReference type="PATRIC" id="fig|1261062.4.peg.115"/>
<evidence type="ECO:0000256" key="3">
    <source>
        <dbReference type="ARBA" id="ARBA00022989"/>
    </source>
</evidence>
<feature type="transmembrane region" description="Helical" evidence="5">
    <location>
        <begin position="79"/>
        <end position="104"/>
    </location>
</feature>
<dbReference type="PANTHER" id="PTHR33514:SF13">
    <property type="entry name" value="PROTEIN ABCI12, CHLOROPLASTIC"/>
    <property type="match status" value="1"/>
</dbReference>
<dbReference type="Pfam" id="PF02361">
    <property type="entry name" value="CbiQ"/>
    <property type="match status" value="1"/>
</dbReference>